<evidence type="ECO:0008006" key="4">
    <source>
        <dbReference type="Google" id="ProtNLM"/>
    </source>
</evidence>
<proteinExistence type="predicted"/>
<evidence type="ECO:0000313" key="2">
    <source>
        <dbReference type="EMBL" id="QIQ02967.1"/>
    </source>
</evidence>
<evidence type="ECO:0000313" key="3">
    <source>
        <dbReference type="Proteomes" id="UP000501179"/>
    </source>
</evidence>
<accession>A0A6G9GYJ5</accession>
<name>A0A6G9GYJ5_9ACTN</name>
<gene>
    <name evidence="2" type="ORF">HA039_12070</name>
</gene>
<evidence type="ECO:0000256" key="1">
    <source>
        <dbReference type="SAM" id="MobiDB-lite"/>
    </source>
</evidence>
<dbReference type="RefSeq" id="WP_167027971.1">
    <property type="nucleotide sequence ID" value="NZ_CP050177.1"/>
</dbReference>
<dbReference type="KEGG" id="slia:HA039_12070"/>
<protein>
    <recommendedName>
        <fullName evidence="4">CopG family transcriptional regulator</fullName>
    </recommendedName>
</protein>
<organism evidence="2 3">
    <name type="scientific">Streptomyces liangshanensis</name>
    <dbReference type="NCBI Taxonomy" id="2717324"/>
    <lineage>
        <taxon>Bacteria</taxon>
        <taxon>Bacillati</taxon>
        <taxon>Actinomycetota</taxon>
        <taxon>Actinomycetes</taxon>
        <taxon>Kitasatosporales</taxon>
        <taxon>Streptomycetaceae</taxon>
        <taxon>Streptomyces</taxon>
    </lineage>
</organism>
<reference evidence="2 3" key="1">
    <citation type="submission" date="2020-03" db="EMBL/GenBank/DDBJ databases">
        <title>A novel species.</title>
        <authorList>
            <person name="Gao J."/>
        </authorList>
    </citation>
    <scope>NUCLEOTIDE SEQUENCE [LARGE SCALE GENOMIC DNA]</scope>
    <source>
        <strain evidence="2 3">QMT-12</strain>
    </source>
</reference>
<feature type="region of interest" description="Disordered" evidence="1">
    <location>
        <begin position="56"/>
        <end position="90"/>
    </location>
</feature>
<keyword evidence="3" id="KW-1185">Reference proteome</keyword>
<dbReference type="AlphaFoldDB" id="A0A6G9GYJ5"/>
<dbReference type="Proteomes" id="UP000501179">
    <property type="component" value="Chromosome"/>
</dbReference>
<sequence>MKQTRAGGTENISVSMPTDLVTELRSRAGRRGVSSYITEAVRHQLAMDGLAEIVASHEADHGPLTEQEVEEARRELFGEDIPQDTGRDAA</sequence>
<dbReference type="EMBL" id="CP050177">
    <property type="protein sequence ID" value="QIQ02967.1"/>
    <property type="molecule type" value="Genomic_DNA"/>
</dbReference>